<dbReference type="AlphaFoldDB" id="A0A0U3H7C1"/>
<gene>
    <name evidence="1" type="ORF">ATY89_09450</name>
    <name evidence="2" type="ORF">ATZ20_00860</name>
</gene>
<evidence type="ECO:0000313" key="2">
    <source>
        <dbReference type="EMBL" id="ALU30831.1"/>
    </source>
</evidence>
<protein>
    <submittedName>
        <fullName evidence="2">Uncharacterized protein</fullName>
    </submittedName>
</protein>
<name>A0A0U3H7C1_9CREN</name>
<dbReference type="PaxDb" id="1435377-SUSAZ_08255"/>
<dbReference type="OMA" id="NDMEIVN"/>
<dbReference type="GeneID" id="14552229"/>
<dbReference type="EMBL" id="CP013695">
    <property type="protein sequence ID" value="ALU30831.1"/>
    <property type="molecule type" value="Genomic_DNA"/>
</dbReference>
<dbReference type="RefSeq" id="WP_011278544.1">
    <property type="nucleotide sequence ID" value="NZ_BHWZ01000004.1"/>
</dbReference>
<reference evidence="3 4" key="1">
    <citation type="submission" date="2015-12" db="EMBL/GenBank/DDBJ databases">
        <title>A stable core within a dynamic pangenome in Sulfolobus acidocaldarius.</title>
        <authorList>
            <person name="Anderson R."/>
            <person name="Kouris A."/>
            <person name="Seward C."/>
            <person name="Campbell K."/>
            <person name="Whitaker R."/>
        </authorList>
    </citation>
    <scope>NUCLEOTIDE SEQUENCE [LARGE SCALE GENOMIC DNA]</scope>
    <source>
        <strain evidence="1 4">GG12-C01-09</strain>
        <strain evidence="2 3">NG05B_CO5_07</strain>
    </source>
</reference>
<proteinExistence type="predicted"/>
<dbReference type="OrthoDB" id="57542at2157"/>
<organism evidence="2 3">
    <name type="scientific">Sulfolobus acidocaldarius</name>
    <dbReference type="NCBI Taxonomy" id="2285"/>
    <lineage>
        <taxon>Archaea</taxon>
        <taxon>Thermoproteota</taxon>
        <taxon>Thermoprotei</taxon>
        <taxon>Sulfolobales</taxon>
        <taxon>Sulfolobaceae</taxon>
        <taxon>Sulfolobus</taxon>
    </lineage>
</organism>
<dbReference type="Proteomes" id="UP000060043">
    <property type="component" value="Chromosome"/>
</dbReference>
<evidence type="ECO:0000313" key="4">
    <source>
        <dbReference type="Proteomes" id="UP000065473"/>
    </source>
</evidence>
<dbReference type="Proteomes" id="UP000065473">
    <property type="component" value="Chromosome"/>
</dbReference>
<dbReference type="EMBL" id="CP013694">
    <property type="protein sequence ID" value="ALU30137.1"/>
    <property type="molecule type" value="Genomic_DNA"/>
</dbReference>
<evidence type="ECO:0000313" key="1">
    <source>
        <dbReference type="EMBL" id="ALU30137.1"/>
    </source>
</evidence>
<dbReference type="STRING" id="1435377.SUSAZ_08255"/>
<dbReference type="SUPFAM" id="SSF53448">
    <property type="entry name" value="Nucleotide-diphospho-sugar transferases"/>
    <property type="match status" value="1"/>
</dbReference>
<accession>A0A0U3H7C1</accession>
<dbReference type="InterPro" id="IPR029044">
    <property type="entry name" value="Nucleotide-diphossugar_trans"/>
</dbReference>
<sequence>MDKELEYYFQNKPERVYEIGDRERILKWMASRPRAKTEIKVIGGKDSEVVVVIPTANFERVSRELRKIYSDLTLVFVLSSGPYFNYATSVNHGIQFALKEFHPKWIVVSNDDVLEAENPSKLVEELSTTDRSLVFAKPSSYHTYKVSIIKFNRSYLKVMKNIGKIFRIPPAEVYGSLTLKYGEKLRISKLTVIDSMLKAKKFAGEVVKEVVNGGSFMVINRRIVSDKVFDETFINGYEDVFLSLKHEKDTEIIDYQLREKRGMSLGFDKIRFVRLYVNEVYFNYLMEKSEKM</sequence>
<evidence type="ECO:0000313" key="3">
    <source>
        <dbReference type="Proteomes" id="UP000060043"/>
    </source>
</evidence>